<dbReference type="RefSeq" id="WP_156277651.1">
    <property type="nucleotide sequence ID" value="NZ_BAABGI010000001.1"/>
</dbReference>
<gene>
    <name evidence="1" type="ORF">FLP08_14055</name>
</gene>
<comment type="caution">
    <text evidence="1">The sequence shown here is derived from an EMBL/GenBank/DDBJ whole genome shotgun (WGS) entry which is preliminary data.</text>
</comment>
<dbReference type="EMBL" id="VJVW01000006">
    <property type="protein sequence ID" value="MUP43702.1"/>
    <property type="molecule type" value="Genomic_DNA"/>
</dbReference>
<dbReference type="OrthoDB" id="5432319at2"/>
<evidence type="ECO:0000313" key="2">
    <source>
        <dbReference type="Proteomes" id="UP000460416"/>
    </source>
</evidence>
<evidence type="ECO:0000313" key="1">
    <source>
        <dbReference type="EMBL" id="MUP43702.1"/>
    </source>
</evidence>
<reference evidence="1 2" key="1">
    <citation type="submission" date="2019-07" db="EMBL/GenBank/DDBJ databases">
        <title>Gramella aestuarii sp. nov., isolated from a tidal flat, and emended description of Gramella echinicola.</title>
        <authorList>
            <person name="Liu L."/>
        </authorList>
    </citation>
    <scope>NUCLEOTIDE SEQUENCE [LARGE SCALE GENOMIC DNA]</scope>
    <source>
        <strain evidence="1 2">BS12</strain>
    </source>
</reference>
<evidence type="ECO:0008006" key="3">
    <source>
        <dbReference type="Google" id="ProtNLM"/>
    </source>
</evidence>
<keyword evidence="2" id="KW-1185">Reference proteome</keyword>
<dbReference type="Proteomes" id="UP000460416">
    <property type="component" value="Unassembled WGS sequence"/>
</dbReference>
<accession>A0A7K1LSB7</accession>
<name>A0A7K1LSB7_9FLAO</name>
<protein>
    <recommendedName>
        <fullName evidence="3">DUF4136 domain-containing protein</fullName>
    </recommendedName>
</protein>
<dbReference type="AlphaFoldDB" id="A0A7K1LSB7"/>
<proteinExistence type="predicted"/>
<organism evidence="1 2">
    <name type="scientific">Christiangramia aestuarii</name>
    <dbReference type="NCBI Taxonomy" id="1028746"/>
    <lineage>
        <taxon>Bacteria</taxon>
        <taxon>Pseudomonadati</taxon>
        <taxon>Bacteroidota</taxon>
        <taxon>Flavobacteriia</taxon>
        <taxon>Flavobacteriales</taxon>
        <taxon>Flavobacteriaceae</taxon>
        <taxon>Christiangramia</taxon>
    </lineage>
</organism>
<sequence>MKASVLTMLIAFLVVSCGPSTQITGSWTKDDIASKGPYKKVYIAALTPNANAQKALEYNLATAARDRGIEAVTSQESFTRKFTMDNQPSKNEILDNIRAQNADAIFTVTLVDKESETRYVPGSTTYYSPMAYGGYYGSFYSYYNTMYPITYDPGYYATDKIYYLESNLYDADSEELIWSAQSKTVNPSNIDSFARDYTEAMLKELVQDGVLKE</sequence>
<dbReference type="PROSITE" id="PS51257">
    <property type="entry name" value="PROKAR_LIPOPROTEIN"/>
    <property type="match status" value="1"/>
</dbReference>